<gene>
    <name evidence="2" type="ORF">HGA07_05805</name>
</gene>
<comment type="caution">
    <text evidence="2">The sequence shown here is derived from an EMBL/GenBank/DDBJ whole genome shotgun (WGS) entry which is preliminary data.</text>
</comment>
<protein>
    <submittedName>
        <fullName evidence="2">Alpha/beta hydrolase</fullName>
    </submittedName>
</protein>
<dbReference type="Gene3D" id="3.40.50.1820">
    <property type="entry name" value="alpha/beta hydrolase"/>
    <property type="match status" value="1"/>
</dbReference>
<dbReference type="RefSeq" id="WP_040719771.1">
    <property type="nucleotide sequence ID" value="NZ_CAWPHS010000034.1"/>
</dbReference>
<dbReference type="PANTHER" id="PTHR43194">
    <property type="entry name" value="HYDROLASE ALPHA/BETA FOLD FAMILY"/>
    <property type="match status" value="1"/>
</dbReference>
<keyword evidence="3" id="KW-1185">Reference proteome</keyword>
<dbReference type="InterPro" id="IPR000073">
    <property type="entry name" value="AB_hydrolase_1"/>
</dbReference>
<dbReference type="AlphaFoldDB" id="A0A7X6LV23"/>
<name>A0A7X6LV23_9NOCA</name>
<dbReference type="PRINTS" id="PR00111">
    <property type="entry name" value="ABHYDROLASE"/>
</dbReference>
<dbReference type="GO" id="GO:0016787">
    <property type="term" value="F:hydrolase activity"/>
    <property type="evidence" value="ECO:0007669"/>
    <property type="project" value="UniProtKB-KW"/>
</dbReference>
<dbReference type="InterPro" id="IPR029058">
    <property type="entry name" value="AB_hydrolase_fold"/>
</dbReference>
<dbReference type="EMBL" id="JAAXPE010000004">
    <property type="protein sequence ID" value="NKY85138.1"/>
    <property type="molecule type" value="Genomic_DNA"/>
</dbReference>
<proteinExistence type="predicted"/>
<evidence type="ECO:0000313" key="3">
    <source>
        <dbReference type="Proteomes" id="UP000523447"/>
    </source>
</evidence>
<accession>A0A7X6LV23</accession>
<organism evidence="2 3">
    <name type="scientific">Nocardia veterana</name>
    <dbReference type="NCBI Taxonomy" id="132249"/>
    <lineage>
        <taxon>Bacteria</taxon>
        <taxon>Bacillati</taxon>
        <taxon>Actinomycetota</taxon>
        <taxon>Actinomycetes</taxon>
        <taxon>Mycobacteriales</taxon>
        <taxon>Nocardiaceae</taxon>
        <taxon>Nocardia</taxon>
    </lineage>
</organism>
<dbReference type="Pfam" id="PF00561">
    <property type="entry name" value="Abhydrolase_1"/>
    <property type="match status" value="1"/>
</dbReference>
<sequence length="256" mass="28005">MLDYLTTPEGLRLAYVDSGGAGRPLLVLHGAFGCGRSWMPLAQRMGRRIIAPDQRGHGRSDRAGDYSREAFLRDTVAVIERLDLAPVTIIGHSLGAINAYQLAARRPELVESFVALDFPVVAGEFPDPWLAELPPRFDSLSQMREAIARLVALGAPFHFLESAVEDERGWRFRWHAEDMVAVKRGVVGDWWADWTASSQHALLLLGGTSPVVPAAHADAMVARRPNTHCAVIEGAGHDLYLTHVDEVAARIGAFLA</sequence>
<dbReference type="PANTHER" id="PTHR43194:SF2">
    <property type="entry name" value="PEROXISOMAL MEMBRANE PROTEIN LPX1"/>
    <property type="match status" value="1"/>
</dbReference>
<keyword evidence="2" id="KW-0378">Hydrolase</keyword>
<feature type="domain" description="AB hydrolase-1" evidence="1">
    <location>
        <begin position="24"/>
        <end position="243"/>
    </location>
</feature>
<evidence type="ECO:0000313" key="2">
    <source>
        <dbReference type="EMBL" id="NKY85138.1"/>
    </source>
</evidence>
<dbReference type="InterPro" id="IPR050228">
    <property type="entry name" value="Carboxylesterase_BioH"/>
</dbReference>
<dbReference type="Proteomes" id="UP000523447">
    <property type="component" value="Unassembled WGS sequence"/>
</dbReference>
<dbReference type="SUPFAM" id="SSF53474">
    <property type="entry name" value="alpha/beta-Hydrolases"/>
    <property type="match status" value="1"/>
</dbReference>
<evidence type="ECO:0000259" key="1">
    <source>
        <dbReference type="Pfam" id="PF00561"/>
    </source>
</evidence>
<reference evidence="2 3" key="1">
    <citation type="submission" date="2020-04" db="EMBL/GenBank/DDBJ databases">
        <title>MicrobeNet Type strains.</title>
        <authorList>
            <person name="Nicholson A.C."/>
        </authorList>
    </citation>
    <scope>NUCLEOTIDE SEQUENCE [LARGE SCALE GENOMIC DNA]</scope>
    <source>
        <strain evidence="2 3">DSM 44445</strain>
    </source>
</reference>